<evidence type="ECO:0000313" key="2">
    <source>
        <dbReference type="Proteomes" id="UP001417504"/>
    </source>
</evidence>
<accession>A0AAP0IXA9</accession>
<protein>
    <submittedName>
        <fullName evidence="1">Uncharacterized protein</fullName>
    </submittedName>
</protein>
<sequence length="207" mass="23747">MQLNELPANMAIMRVLLMVGDDTTRNYQRNPIVCEEIKGDSFFSGEGEFEDKEEQVNFDEVLKFDVDEEDFIEDRVVFRDDGHVIELILQFANSQVLETMVDDGEVDNYLIEKVQNSWKDEEEKKQQQGIAPNNLVVHIVSWGSKGVGLGELPRIVPDGLHGHRHHHSTANQVGEEEKMIEMKIAWETSPVHIRDNSHLVGRDLRVL</sequence>
<proteinExistence type="predicted"/>
<evidence type="ECO:0000313" key="1">
    <source>
        <dbReference type="EMBL" id="KAK9123110.1"/>
    </source>
</evidence>
<name>A0AAP0IXA9_9MAGN</name>
<comment type="caution">
    <text evidence="1">The sequence shown here is derived from an EMBL/GenBank/DDBJ whole genome shotgun (WGS) entry which is preliminary data.</text>
</comment>
<dbReference type="AlphaFoldDB" id="A0AAP0IXA9"/>
<reference evidence="1 2" key="1">
    <citation type="submission" date="2024-01" db="EMBL/GenBank/DDBJ databases">
        <title>Genome assemblies of Stephania.</title>
        <authorList>
            <person name="Yang L."/>
        </authorList>
    </citation>
    <scope>NUCLEOTIDE SEQUENCE [LARGE SCALE GENOMIC DNA]</scope>
    <source>
        <strain evidence="1">QJT</strain>
        <tissue evidence="1">Leaf</tissue>
    </source>
</reference>
<dbReference type="EMBL" id="JBBNAE010000005">
    <property type="protein sequence ID" value="KAK9123110.1"/>
    <property type="molecule type" value="Genomic_DNA"/>
</dbReference>
<dbReference type="Proteomes" id="UP001417504">
    <property type="component" value="Unassembled WGS sequence"/>
</dbReference>
<gene>
    <name evidence="1" type="ORF">Sjap_012712</name>
</gene>
<keyword evidence="2" id="KW-1185">Reference proteome</keyword>
<organism evidence="1 2">
    <name type="scientific">Stephania japonica</name>
    <dbReference type="NCBI Taxonomy" id="461633"/>
    <lineage>
        <taxon>Eukaryota</taxon>
        <taxon>Viridiplantae</taxon>
        <taxon>Streptophyta</taxon>
        <taxon>Embryophyta</taxon>
        <taxon>Tracheophyta</taxon>
        <taxon>Spermatophyta</taxon>
        <taxon>Magnoliopsida</taxon>
        <taxon>Ranunculales</taxon>
        <taxon>Menispermaceae</taxon>
        <taxon>Menispermoideae</taxon>
        <taxon>Cissampelideae</taxon>
        <taxon>Stephania</taxon>
    </lineage>
</organism>